<dbReference type="AlphaFoldDB" id="A0A542E2N7"/>
<keyword evidence="3" id="KW-1185">Reference proteome</keyword>
<organism evidence="2 3">
    <name type="scientific">Lapillicoccus jejuensis</name>
    <dbReference type="NCBI Taxonomy" id="402171"/>
    <lineage>
        <taxon>Bacteria</taxon>
        <taxon>Bacillati</taxon>
        <taxon>Actinomycetota</taxon>
        <taxon>Actinomycetes</taxon>
        <taxon>Micrococcales</taxon>
        <taxon>Intrasporangiaceae</taxon>
        <taxon>Lapillicoccus</taxon>
    </lineage>
</organism>
<feature type="compositionally biased region" description="Basic and acidic residues" evidence="1">
    <location>
        <begin position="62"/>
        <end position="72"/>
    </location>
</feature>
<sequence length="82" mass="8572">MLPGPGPDARDDLARLAAAAAERLLTHVPDTGDPATGRRVDAFVDEAVAALRLLADRLEARDEARDEARGEALSEAPDGAGR</sequence>
<accession>A0A542E2N7</accession>
<name>A0A542E2N7_9MICO</name>
<proteinExistence type="predicted"/>
<feature type="region of interest" description="Disordered" evidence="1">
    <location>
        <begin position="62"/>
        <end position="82"/>
    </location>
</feature>
<reference evidence="2 3" key="1">
    <citation type="submission" date="2019-06" db="EMBL/GenBank/DDBJ databases">
        <title>Sequencing the genomes of 1000 actinobacteria strains.</title>
        <authorList>
            <person name="Klenk H.-P."/>
        </authorList>
    </citation>
    <scope>NUCLEOTIDE SEQUENCE [LARGE SCALE GENOMIC DNA]</scope>
    <source>
        <strain evidence="2 3">DSM 18607</strain>
    </source>
</reference>
<protein>
    <submittedName>
        <fullName evidence="2">Uncharacterized protein</fullName>
    </submittedName>
</protein>
<dbReference type="RefSeq" id="WP_141848930.1">
    <property type="nucleotide sequence ID" value="NZ_BAAAPR010000009.1"/>
</dbReference>
<gene>
    <name evidence="2" type="ORF">FB458_2697</name>
</gene>
<comment type="caution">
    <text evidence="2">The sequence shown here is derived from an EMBL/GenBank/DDBJ whole genome shotgun (WGS) entry which is preliminary data.</text>
</comment>
<evidence type="ECO:0000313" key="2">
    <source>
        <dbReference type="EMBL" id="TQJ09585.1"/>
    </source>
</evidence>
<evidence type="ECO:0000313" key="3">
    <source>
        <dbReference type="Proteomes" id="UP000317893"/>
    </source>
</evidence>
<dbReference type="EMBL" id="VFMN01000001">
    <property type="protein sequence ID" value="TQJ09585.1"/>
    <property type="molecule type" value="Genomic_DNA"/>
</dbReference>
<dbReference type="Proteomes" id="UP000317893">
    <property type="component" value="Unassembled WGS sequence"/>
</dbReference>
<evidence type="ECO:0000256" key="1">
    <source>
        <dbReference type="SAM" id="MobiDB-lite"/>
    </source>
</evidence>